<sequence>MPLADTKNIKVLGEWWALSHRPPFFHNDINYLDGRLGGLCFYRHEKRFLAIVVAGGICDVGFEIFKEASRVACNSYQASKIQDDLNL</sequence>
<evidence type="ECO:0000313" key="1">
    <source>
        <dbReference type="EMBL" id="KAB2766443.1"/>
    </source>
</evidence>
<evidence type="ECO:0000313" key="2">
    <source>
        <dbReference type="Proteomes" id="UP000481876"/>
    </source>
</evidence>
<proteinExistence type="predicted"/>
<accession>A0A6L3Z2H7</accession>
<dbReference type="Proteomes" id="UP000481876">
    <property type="component" value="Unassembled WGS sequence"/>
</dbReference>
<protein>
    <submittedName>
        <fullName evidence="1">Uncharacterized protein</fullName>
    </submittedName>
</protein>
<dbReference type="EMBL" id="WBWS01000017">
    <property type="protein sequence ID" value="KAB2766443.1"/>
    <property type="molecule type" value="Genomic_DNA"/>
</dbReference>
<reference evidence="1 2" key="1">
    <citation type="submission" date="2019-09" db="EMBL/GenBank/DDBJ databases">
        <title>Taxonomic organization of the family Brucellaceae based on a phylogenomic approach.</title>
        <authorList>
            <person name="Leclercq S."/>
            <person name="Cloeckaert A."/>
            <person name="Zygmunt M.S."/>
        </authorList>
    </citation>
    <scope>NUCLEOTIDE SEQUENCE [LARGE SCALE GENOMIC DNA]</scope>
    <source>
        <strain evidence="1 2">LMG 3313</strain>
    </source>
</reference>
<dbReference type="RefSeq" id="WP_125301298.1">
    <property type="nucleotide sequence ID" value="NZ_JBBGZE010000001.1"/>
</dbReference>
<comment type="caution">
    <text evidence="1">The sequence shown here is derived from an EMBL/GenBank/DDBJ whole genome shotgun (WGS) entry which is preliminary data.</text>
</comment>
<organism evidence="1 2">
    <name type="scientific">Brucella anthropi</name>
    <name type="common">Ochrobactrum anthropi</name>
    <dbReference type="NCBI Taxonomy" id="529"/>
    <lineage>
        <taxon>Bacteria</taxon>
        <taxon>Pseudomonadati</taxon>
        <taxon>Pseudomonadota</taxon>
        <taxon>Alphaproteobacteria</taxon>
        <taxon>Hyphomicrobiales</taxon>
        <taxon>Brucellaceae</taxon>
        <taxon>Brucella/Ochrobactrum group</taxon>
        <taxon>Brucella</taxon>
    </lineage>
</organism>
<name>A0A6L3Z2H7_BRUAN</name>
<gene>
    <name evidence="1" type="ORF">F9L04_16520</name>
</gene>
<dbReference type="AlphaFoldDB" id="A0A6L3Z2H7"/>